<keyword evidence="3" id="KW-1185">Reference proteome</keyword>
<dbReference type="Proteomes" id="UP001318860">
    <property type="component" value="Unassembled WGS sequence"/>
</dbReference>
<proteinExistence type="predicted"/>
<sequence>MTTYNLTSKRRRQARGVRTPERILSIMTEKLNSSSNGTKNIKFLYSYGGKIIPRPSDGLLRYVGGFTRVLAVDRSITFAELMVKFGESCGSSMNLKCKLPTEDLDVLVSIKSDEELRIVIEEYERVSPETKIRAVLFPIKSLKKVSPPSSPMSCFDFPYASKPRVKAPPSESITQLRRAQWCSGVHLRPSDILS</sequence>
<gene>
    <name evidence="2" type="ORF">DH2020_042690</name>
</gene>
<protein>
    <recommendedName>
        <fullName evidence="1">PB1 domain-containing protein</fullName>
    </recommendedName>
</protein>
<name>A0ABR0UMQ5_REHGL</name>
<dbReference type="EMBL" id="JABTTQ020002530">
    <property type="protein sequence ID" value="KAK6123569.1"/>
    <property type="molecule type" value="Genomic_DNA"/>
</dbReference>
<comment type="caution">
    <text evidence="2">The sequence shown here is derived from an EMBL/GenBank/DDBJ whole genome shotgun (WGS) entry which is preliminary data.</text>
</comment>
<dbReference type="InterPro" id="IPR053198">
    <property type="entry name" value="Gynoecium_Dev_Regulator"/>
</dbReference>
<dbReference type="SMART" id="SM00666">
    <property type="entry name" value="PB1"/>
    <property type="match status" value="1"/>
</dbReference>
<dbReference type="Pfam" id="PF00564">
    <property type="entry name" value="PB1"/>
    <property type="match status" value="1"/>
</dbReference>
<dbReference type="Gene3D" id="3.10.20.90">
    <property type="entry name" value="Phosphatidylinositol 3-kinase Catalytic Subunit, Chain A, domain 1"/>
    <property type="match status" value="1"/>
</dbReference>
<dbReference type="PANTHER" id="PTHR31066">
    <property type="entry name" value="OS05G0427100 PROTEIN-RELATED"/>
    <property type="match status" value="1"/>
</dbReference>
<evidence type="ECO:0000259" key="1">
    <source>
        <dbReference type="SMART" id="SM00666"/>
    </source>
</evidence>
<accession>A0ABR0UMQ5</accession>
<dbReference type="InterPro" id="IPR000270">
    <property type="entry name" value="PB1_dom"/>
</dbReference>
<dbReference type="SUPFAM" id="SSF54277">
    <property type="entry name" value="CAD &amp; PB1 domains"/>
    <property type="match status" value="1"/>
</dbReference>
<organism evidence="2 3">
    <name type="scientific">Rehmannia glutinosa</name>
    <name type="common">Chinese foxglove</name>
    <dbReference type="NCBI Taxonomy" id="99300"/>
    <lineage>
        <taxon>Eukaryota</taxon>
        <taxon>Viridiplantae</taxon>
        <taxon>Streptophyta</taxon>
        <taxon>Embryophyta</taxon>
        <taxon>Tracheophyta</taxon>
        <taxon>Spermatophyta</taxon>
        <taxon>Magnoliopsida</taxon>
        <taxon>eudicotyledons</taxon>
        <taxon>Gunneridae</taxon>
        <taxon>Pentapetalae</taxon>
        <taxon>asterids</taxon>
        <taxon>lamiids</taxon>
        <taxon>Lamiales</taxon>
        <taxon>Orobanchaceae</taxon>
        <taxon>Rehmannieae</taxon>
        <taxon>Rehmannia</taxon>
    </lineage>
</organism>
<reference evidence="2 3" key="1">
    <citation type="journal article" date="2021" name="Comput. Struct. Biotechnol. J.">
        <title>De novo genome assembly of the potent medicinal plant Rehmannia glutinosa using nanopore technology.</title>
        <authorList>
            <person name="Ma L."/>
            <person name="Dong C."/>
            <person name="Song C."/>
            <person name="Wang X."/>
            <person name="Zheng X."/>
            <person name="Niu Y."/>
            <person name="Chen S."/>
            <person name="Feng W."/>
        </authorList>
    </citation>
    <scope>NUCLEOTIDE SEQUENCE [LARGE SCALE GENOMIC DNA]</scope>
    <source>
        <strain evidence="2">DH-2019</strain>
    </source>
</reference>
<feature type="domain" description="PB1" evidence="1">
    <location>
        <begin position="55"/>
        <end position="139"/>
    </location>
</feature>
<evidence type="ECO:0000313" key="2">
    <source>
        <dbReference type="EMBL" id="KAK6123569.1"/>
    </source>
</evidence>
<dbReference type="PANTHER" id="PTHR31066:SF74">
    <property type="entry name" value="PB1 DOMAIN-CONTAINING PROTEIN"/>
    <property type="match status" value="1"/>
</dbReference>
<evidence type="ECO:0000313" key="3">
    <source>
        <dbReference type="Proteomes" id="UP001318860"/>
    </source>
</evidence>
<dbReference type="CDD" id="cd06410">
    <property type="entry name" value="PB1_UP2"/>
    <property type="match status" value="1"/>
</dbReference>